<dbReference type="AlphaFoldDB" id="A0A9P4R3B9"/>
<dbReference type="Proteomes" id="UP000799444">
    <property type="component" value="Unassembled WGS sequence"/>
</dbReference>
<dbReference type="EMBL" id="ML996128">
    <property type="protein sequence ID" value="KAF2736136.1"/>
    <property type="molecule type" value="Genomic_DNA"/>
</dbReference>
<gene>
    <name evidence="2" type="ORF">EJ04DRAFT_562735</name>
</gene>
<keyword evidence="3" id="KW-1185">Reference proteome</keyword>
<feature type="region of interest" description="Disordered" evidence="1">
    <location>
        <begin position="188"/>
        <end position="210"/>
    </location>
</feature>
<organism evidence="2 3">
    <name type="scientific">Polyplosphaeria fusca</name>
    <dbReference type="NCBI Taxonomy" id="682080"/>
    <lineage>
        <taxon>Eukaryota</taxon>
        <taxon>Fungi</taxon>
        <taxon>Dikarya</taxon>
        <taxon>Ascomycota</taxon>
        <taxon>Pezizomycotina</taxon>
        <taxon>Dothideomycetes</taxon>
        <taxon>Pleosporomycetidae</taxon>
        <taxon>Pleosporales</taxon>
        <taxon>Tetraplosphaeriaceae</taxon>
        <taxon>Polyplosphaeria</taxon>
    </lineage>
</organism>
<sequence>MATYNHTYIPTYLDVGTFGSDPESCDIEFAFITFTNFLCGDNKIPPTQTGYVVKTIYTQHILDKARMFPKTVSFRDVIRQTKDMKYLKQLIQKHTPEFCVHENLRCSLNVAKFLYGYTDERIRHLNKQANSRPPQAQKQAQESSRTSDCTPNVDMPNGRHGPSLQEYSYFSDLYHHYRQTVDIQDAVDKAGGTRPRREYPSGPPPDLRRKHEEYREPQAYAQSASKGAIASGKEMLLLENGEQPIDTPDRNEQRIRVSWDGYWLWTLNLKNGRLMQRKTPQDPGFDFLIRTPKLRTEVNAFLAELAQIPGVELELNGRKLEGSLYASGKSGRERTDPTLFRDSPDVCSENVWVRYESYLYEIDDYKSLSNAKATRCRNERSGECSKSKSRK</sequence>
<evidence type="ECO:0000313" key="2">
    <source>
        <dbReference type="EMBL" id="KAF2736136.1"/>
    </source>
</evidence>
<evidence type="ECO:0000313" key="3">
    <source>
        <dbReference type="Proteomes" id="UP000799444"/>
    </source>
</evidence>
<name>A0A9P4R3B9_9PLEO</name>
<feature type="region of interest" description="Disordered" evidence="1">
    <location>
        <begin position="126"/>
        <end position="164"/>
    </location>
</feature>
<proteinExistence type="predicted"/>
<evidence type="ECO:0000256" key="1">
    <source>
        <dbReference type="SAM" id="MobiDB-lite"/>
    </source>
</evidence>
<reference evidence="2" key="1">
    <citation type="journal article" date="2020" name="Stud. Mycol.">
        <title>101 Dothideomycetes genomes: a test case for predicting lifestyles and emergence of pathogens.</title>
        <authorList>
            <person name="Haridas S."/>
            <person name="Albert R."/>
            <person name="Binder M."/>
            <person name="Bloem J."/>
            <person name="Labutti K."/>
            <person name="Salamov A."/>
            <person name="Andreopoulos B."/>
            <person name="Baker S."/>
            <person name="Barry K."/>
            <person name="Bills G."/>
            <person name="Bluhm B."/>
            <person name="Cannon C."/>
            <person name="Castanera R."/>
            <person name="Culley D."/>
            <person name="Daum C."/>
            <person name="Ezra D."/>
            <person name="Gonzalez J."/>
            <person name="Henrissat B."/>
            <person name="Kuo A."/>
            <person name="Liang C."/>
            <person name="Lipzen A."/>
            <person name="Lutzoni F."/>
            <person name="Magnuson J."/>
            <person name="Mondo S."/>
            <person name="Nolan M."/>
            <person name="Ohm R."/>
            <person name="Pangilinan J."/>
            <person name="Park H.-J."/>
            <person name="Ramirez L."/>
            <person name="Alfaro M."/>
            <person name="Sun H."/>
            <person name="Tritt A."/>
            <person name="Yoshinaga Y."/>
            <person name="Zwiers L.-H."/>
            <person name="Turgeon B."/>
            <person name="Goodwin S."/>
            <person name="Spatafora J."/>
            <person name="Crous P."/>
            <person name="Grigoriev I."/>
        </authorList>
    </citation>
    <scope>NUCLEOTIDE SEQUENCE</scope>
    <source>
        <strain evidence="2">CBS 125425</strain>
    </source>
</reference>
<comment type="caution">
    <text evidence="2">The sequence shown here is derived from an EMBL/GenBank/DDBJ whole genome shotgun (WGS) entry which is preliminary data.</text>
</comment>
<protein>
    <submittedName>
        <fullName evidence="2">Uncharacterized protein</fullName>
    </submittedName>
</protein>
<accession>A0A9P4R3B9</accession>
<feature type="compositionally biased region" description="Polar residues" evidence="1">
    <location>
        <begin position="127"/>
        <end position="150"/>
    </location>
</feature>